<sequence length="270" mass="29247">MTDDQNPESVELSPVQPPQTTNIPRRKPVPATNRVSRVERTTTTTTTTGDEQTHELQSQSIASDPDKDLAVESQTVNSGSRRRWFILFAWCLAVIDRVRLGPLEKYLPSDQRKRRYVIAGIIAGTIIALLAIIIGVTVSVLTNSDQNLPLPTSHGGPYSGDLTYYGPALGACGITSSDSDSICAVSHIIFDAVQTGSNPNANPLCGLKMRLRRNEHSVDVTVVDRCVGCKATDIDTTTSVFGKLADIDQGRVNVEWAWLESSPVNVSSIA</sequence>
<dbReference type="CDD" id="cd22191">
    <property type="entry name" value="DPBB_RlpA_EXP_N-like"/>
    <property type="match status" value="1"/>
</dbReference>
<feature type="region of interest" description="Disordered" evidence="2">
    <location>
        <begin position="1"/>
        <end position="67"/>
    </location>
</feature>
<evidence type="ECO:0000256" key="3">
    <source>
        <dbReference type="SAM" id="Phobius"/>
    </source>
</evidence>
<keyword evidence="3" id="KW-1133">Transmembrane helix</keyword>
<accession>B8MCF2</accession>
<reference evidence="5" key="1">
    <citation type="journal article" date="2015" name="Genome Announc.">
        <title>Genome sequence of the AIDS-associated pathogen Penicillium marneffei (ATCC18224) and its near taxonomic relative Talaromyces stipitatus (ATCC10500).</title>
        <authorList>
            <person name="Nierman W.C."/>
            <person name="Fedorova-Abrams N.D."/>
            <person name="Andrianopoulos A."/>
        </authorList>
    </citation>
    <scope>NUCLEOTIDE SEQUENCE [LARGE SCALE GENOMIC DNA]</scope>
    <source>
        <strain evidence="5">ATCC 10500 / CBS 375.48 / QM 6759 / NRRL 1006</strain>
    </source>
</reference>
<dbReference type="Proteomes" id="UP000001745">
    <property type="component" value="Unassembled WGS sequence"/>
</dbReference>
<dbReference type="eggNOG" id="ENOG502S6X4">
    <property type="taxonomic scope" value="Eukaryota"/>
</dbReference>
<evidence type="ECO:0000256" key="2">
    <source>
        <dbReference type="SAM" id="MobiDB-lite"/>
    </source>
</evidence>
<dbReference type="Gene3D" id="2.40.40.10">
    <property type="entry name" value="RlpA-like domain"/>
    <property type="match status" value="1"/>
</dbReference>
<dbReference type="SUPFAM" id="SSF50685">
    <property type="entry name" value="Barwin-like endoglucanases"/>
    <property type="match status" value="1"/>
</dbReference>
<dbReference type="OrthoDB" id="623670at2759"/>
<keyword evidence="1" id="KW-0732">Signal</keyword>
<dbReference type="InParanoid" id="B8MCF2"/>
<evidence type="ECO:0000313" key="5">
    <source>
        <dbReference type="Proteomes" id="UP000001745"/>
    </source>
</evidence>
<keyword evidence="3" id="KW-0472">Membrane</keyword>
<dbReference type="HOGENOM" id="CLU_047639_1_2_1"/>
<dbReference type="STRING" id="441959.B8MCF2"/>
<dbReference type="GeneID" id="8100266"/>
<evidence type="ECO:0000256" key="1">
    <source>
        <dbReference type="ARBA" id="ARBA00022729"/>
    </source>
</evidence>
<keyword evidence="5" id="KW-1185">Reference proteome</keyword>
<organism evidence="4 5">
    <name type="scientific">Talaromyces stipitatus (strain ATCC 10500 / CBS 375.48 / QM 6759 / NRRL 1006)</name>
    <name type="common">Penicillium stipitatum</name>
    <dbReference type="NCBI Taxonomy" id="441959"/>
    <lineage>
        <taxon>Eukaryota</taxon>
        <taxon>Fungi</taxon>
        <taxon>Dikarya</taxon>
        <taxon>Ascomycota</taxon>
        <taxon>Pezizomycotina</taxon>
        <taxon>Eurotiomycetes</taxon>
        <taxon>Eurotiomycetidae</taxon>
        <taxon>Eurotiales</taxon>
        <taxon>Trichocomaceae</taxon>
        <taxon>Talaromyces</taxon>
        <taxon>Talaromyces sect. Talaromyces</taxon>
    </lineage>
</organism>
<dbReference type="PANTHER" id="PTHR31836:SF27">
    <property type="entry name" value="RLPA-LIKE PROTEIN DOUBLE-PSI BETA-BARREL DOMAIN-CONTAINING PROTEIN"/>
    <property type="match status" value="1"/>
</dbReference>
<dbReference type="PANTHER" id="PTHR31836">
    <property type="match status" value="1"/>
</dbReference>
<dbReference type="AlphaFoldDB" id="B8MCF2"/>
<dbReference type="PhylomeDB" id="B8MCF2"/>
<feature type="transmembrane region" description="Helical" evidence="3">
    <location>
        <begin position="116"/>
        <end position="141"/>
    </location>
</feature>
<dbReference type="InterPro" id="IPR051477">
    <property type="entry name" value="Expansin_CellWall"/>
</dbReference>
<dbReference type="VEuPathDB" id="FungiDB:TSTA_124870"/>
<dbReference type="InterPro" id="IPR036908">
    <property type="entry name" value="RlpA-like_sf"/>
</dbReference>
<name>B8MCF2_TALSN</name>
<gene>
    <name evidence="4" type="ORF">TSTA_124870</name>
</gene>
<dbReference type="EMBL" id="EQ962655">
    <property type="protein sequence ID" value="EED18768.1"/>
    <property type="molecule type" value="Genomic_DNA"/>
</dbReference>
<protein>
    <submittedName>
        <fullName evidence="4">Riboflavin aldehyde-forming enzyme</fullName>
    </submittedName>
</protein>
<keyword evidence="3" id="KW-0812">Transmembrane</keyword>
<dbReference type="OMA" id="WAWLESS"/>
<proteinExistence type="predicted"/>
<dbReference type="RefSeq" id="XP_002482760.1">
    <property type="nucleotide sequence ID" value="XM_002482715.1"/>
</dbReference>
<evidence type="ECO:0000313" key="4">
    <source>
        <dbReference type="EMBL" id="EED18768.1"/>
    </source>
</evidence>